<accession>A0ABD2NU86</accession>
<comment type="caution">
    <text evidence="1">The sequence shown here is derived from an EMBL/GenBank/DDBJ whole genome shotgun (WGS) entry which is preliminary data.</text>
</comment>
<evidence type="ECO:0000313" key="1">
    <source>
        <dbReference type="EMBL" id="KAL3282113.1"/>
    </source>
</evidence>
<dbReference type="EMBL" id="JABFTP020000144">
    <property type="protein sequence ID" value="KAL3282113.1"/>
    <property type="molecule type" value="Genomic_DNA"/>
</dbReference>
<dbReference type="AlphaFoldDB" id="A0ABD2NU86"/>
<protein>
    <submittedName>
        <fullName evidence="1">Uncharacterized protein</fullName>
    </submittedName>
</protein>
<keyword evidence="2" id="KW-1185">Reference proteome</keyword>
<gene>
    <name evidence="1" type="ORF">HHI36_005311</name>
</gene>
<name>A0ABD2NU86_9CUCU</name>
<organism evidence="1 2">
    <name type="scientific">Cryptolaemus montrouzieri</name>
    <dbReference type="NCBI Taxonomy" id="559131"/>
    <lineage>
        <taxon>Eukaryota</taxon>
        <taxon>Metazoa</taxon>
        <taxon>Ecdysozoa</taxon>
        <taxon>Arthropoda</taxon>
        <taxon>Hexapoda</taxon>
        <taxon>Insecta</taxon>
        <taxon>Pterygota</taxon>
        <taxon>Neoptera</taxon>
        <taxon>Endopterygota</taxon>
        <taxon>Coleoptera</taxon>
        <taxon>Polyphaga</taxon>
        <taxon>Cucujiformia</taxon>
        <taxon>Coccinelloidea</taxon>
        <taxon>Coccinellidae</taxon>
        <taxon>Scymninae</taxon>
        <taxon>Scymnini</taxon>
        <taxon>Cryptolaemus</taxon>
    </lineage>
</organism>
<sequence length="116" mass="13437">MDMILDRHLLIIETLALKQFNHVNNDNNKVLDLIFSINECRILDDFAPLVKKDSNQPPINFIFDMRVQSIPDLGVNYAARKEFNFRKANFSSIYEMILNADWSTVMKVADDPDEAC</sequence>
<evidence type="ECO:0000313" key="2">
    <source>
        <dbReference type="Proteomes" id="UP001516400"/>
    </source>
</evidence>
<dbReference type="Proteomes" id="UP001516400">
    <property type="component" value="Unassembled WGS sequence"/>
</dbReference>
<reference evidence="1 2" key="1">
    <citation type="journal article" date="2021" name="BMC Biol.">
        <title>Horizontally acquired antibacterial genes associated with adaptive radiation of ladybird beetles.</title>
        <authorList>
            <person name="Li H.S."/>
            <person name="Tang X.F."/>
            <person name="Huang Y.H."/>
            <person name="Xu Z.Y."/>
            <person name="Chen M.L."/>
            <person name="Du X.Y."/>
            <person name="Qiu B.Y."/>
            <person name="Chen P.T."/>
            <person name="Zhang W."/>
            <person name="Slipinski A."/>
            <person name="Escalona H.E."/>
            <person name="Waterhouse R.M."/>
            <person name="Zwick A."/>
            <person name="Pang H."/>
        </authorList>
    </citation>
    <scope>NUCLEOTIDE SEQUENCE [LARGE SCALE GENOMIC DNA]</scope>
    <source>
        <strain evidence="1">SYSU2018</strain>
    </source>
</reference>
<proteinExistence type="predicted"/>